<reference evidence="1" key="1">
    <citation type="submission" date="2018-02" db="EMBL/GenBank/DDBJ databases">
        <title>The genomes of Aspergillus section Nigri reveals drivers in fungal speciation.</title>
        <authorList>
            <consortium name="DOE Joint Genome Institute"/>
            <person name="Vesth T.C."/>
            <person name="Nybo J."/>
            <person name="Theobald S."/>
            <person name="Brandl J."/>
            <person name="Frisvad J.C."/>
            <person name="Nielsen K.F."/>
            <person name="Lyhne E.K."/>
            <person name="Kogle M.E."/>
            <person name="Kuo A."/>
            <person name="Riley R."/>
            <person name="Clum A."/>
            <person name="Nolan M."/>
            <person name="Lipzen A."/>
            <person name="Salamov A."/>
            <person name="Henrissat B."/>
            <person name="Wiebenga A."/>
            <person name="De vries R.P."/>
            <person name="Grigoriev I.V."/>
            <person name="Mortensen U.H."/>
            <person name="Andersen M.R."/>
            <person name="Baker S.E."/>
        </authorList>
    </citation>
    <scope>NUCLEOTIDE SEQUENCE</scope>
    <source>
        <strain evidence="1">CBS 621.78</strain>
    </source>
</reference>
<protein>
    <submittedName>
        <fullName evidence="1">Uncharacterized protein</fullName>
    </submittedName>
</protein>
<dbReference type="Proteomes" id="UP000249057">
    <property type="component" value="Unassembled WGS sequence"/>
</dbReference>
<evidence type="ECO:0000313" key="1">
    <source>
        <dbReference type="EMBL" id="RAH49652.1"/>
    </source>
</evidence>
<accession>A0ACD1GKA5</accession>
<organism evidence="1 2">
    <name type="scientific">Aspergillus brunneoviolaceus CBS 621.78</name>
    <dbReference type="NCBI Taxonomy" id="1450534"/>
    <lineage>
        <taxon>Eukaryota</taxon>
        <taxon>Fungi</taxon>
        <taxon>Dikarya</taxon>
        <taxon>Ascomycota</taxon>
        <taxon>Pezizomycotina</taxon>
        <taxon>Eurotiomycetes</taxon>
        <taxon>Eurotiomycetidae</taxon>
        <taxon>Eurotiales</taxon>
        <taxon>Aspergillaceae</taxon>
        <taxon>Aspergillus</taxon>
        <taxon>Aspergillus subgen. Circumdati</taxon>
    </lineage>
</organism>
<name>A0ACD1GKA5_9EURO</name>
<keyword evidence="2" id="KW-1185">Reference proteome</keyword>
<sequence length="152" mass="17388">MHRITDAVVNRCGKSHQYHSLDQTQRYQGLYSAPGRYVSSSLMCRPLYERVNPRSSSIMHLVKGTGAKVSNLTRRTLYLKRRRFAGTTQSSVHITQKSLEASTTSQRWNSPRWRSSRWYHCSCERSVNLCILPNCSPAGRMTRIIKNPVSGV</sequence>
<evidence type="ECO:0000313" key="2">
    <source>
        <dbReference type="Proteomes" id="UP000249057"/>
    </source>
</evidence>
<proteinExistence type="predicted"/>
<dbReference type="EMBL" id="KZ825317">
    <property type="protein sequence ID" value="RAH49652.1"/>
    <property type="molecule type" value="Genomic_DNA"/>
</dbReference>
<gene>
    <name evidence="1" type="ORF">BO95DRAFT_269726</name>
</gene>